<comment type="caution">
    <text evidence="1">The sequence shown here is derived from an EMBL/GenBank/DDBJ whole genome shotgun (WGS) entry which is preliminary data.</text>
</comment>
<accession>A0A6A4BD42</accession>
<dbReference type="AlphaFoldDB" id="A0A6A4BD42"/>
<organism evidence="1 2">
    <name type="scientific">Phytophthora rubi</name>
    <dbReference type="NCBI Taxonomy" id="129364"/>
    <lineage>
        <taxon>Eukaryota</taxon>
        <taxon>Sar</taxon>
        <taxon>Stramenopiles</taxon>
        <taxon>Oomycota</taxon>
        <taxon>Peronosporomycetes</taxon>
        <taxon>Peronosporales</taxon>
        <taxon>Peronosporaceae</taxon>
        <taxon>Phytophthora</taxon>
    </lineage>
</organism>
<reference evidence="1 2" key="1">
    <citation type="submission" date="2018-08" db="EMBL/GenBank/DDBJ databases">
        <title>Genomic investigation of the strawberry pathogen Phytophthora fragariae indicates pathogenicity is determined by transcriptional variation in three key races.</title>
        <authorList>
            <person name="Adams T.M."/>
            <person name="Armitage A.D."/>
            <person name="Sobczyk M.K."/>
            <person name="Bates H.J."/>
            <person name="Dunwell J.M."/>
            <person name="Nellist C.F."/>
            <person name="Harrison R.J."/>
        </authorList>
    </citation>
    <scope>NUCLEOTIDE SEQUENCE [LARGE SCALE GENOMIC DNA]</scope>
    <source>
        <strain evidence="1 2">SCRP333</strain>
    </source>
</reference>
<evidence type="ECO:0000313" key="1">
    <source>
        <dbReference type="EMBL" id="KAE9269854.1"/>
    </source>
</evidence>
<dbReference type="EMBL" id="QXFT01006174">
    <property type="protein sequence ID" value="KAE9269854.1"/>
    <property type="molecule type" value="Genomic_DNA"/>
</dbReference>
<proteinExistence type="predicted"/>
<name>A0A6A4BD42_9STRA</name>
<sequence>MSRFFVSRRTLSLTAKATVGAISIVVSVPRTLSCRHGILSCGQNCALVLDECRSWSSHVQAGVERQISNRAW</sequence>
<gene>
    <name evidence="1" type="ORF">PR003_g31016</name>
</gene>
<protein>
    <submittedName>
        <fullName evidence="1">Uncharacterized protein</fullName>
    </submittedName>
</protein>
<evidence type="ECO:0000313" key="2">
    <source>
        <dbReference type="Proteomes" id="UP000434957"/>
    </source>
</evidence>
<dbReference type="Proteomes" id="UP000434957">
    <property type="component" value="Unassembled WGS sequence"/>
</dbReference>
<keyword evidence="2" id="KW-1185">Reference proteome</keyword>